<dbReference type="STRING" id="1610491.AAV94_06055"/>
<evidence type="ECO:0000313" key="5">
    <source>
        <dbReference type="EMBL" id="KKW68225.1"/>
    </source>
</evidence>
<feature type="region of interest" description="Disordered" evidence="4">
    <location>
        <begin position="476"/>
        <end position="500"/>
    </location>
</feature>
<sequence length="500" mass="54040">MQSPDHSFLLRSAVALLCAVIAGCALPDRRAIDAAVQMPASYPYTDSSNGSFGAAVADAHWRAYFSDPRLQQLIEIALAHNRDLRTAVLRVQQARASYGVQRSAQWPTLGASGEASRARTPGDLSPLGSATTASQYQLGVGISSWEIDFWGRIASLNEVALQSFLATDAARRAATVALIAQVADAYFGLRELQERLDLAHANERNQRESLRIFTRRFEVGAISRLELTQMQTLMAQAQSLVLQLQQQRDAQRLALGILLGGSVDPANLPPAGSLADDVALLPLVQPGLPSDLLQRRPDIVAAEHQLRAAQANIEAARAAFFPRISLTAFGGTASNELDGLFHGANRAWSFVPNLSLPIFDGGRNRANLDLAEVRTEMAVVDYEQTIQNAFRDVADALSAQHWLVQQADVRQRDLQVQQERARLSRLSYDSGASSFLEVLDAERDLIAAEQQLAQTRRALLASRVALYAALGGGAPPPDGGQVAVQGPAASRPVSSDMHVF</sequence>
<protein>
    <submittedName>
        <fullName evidence="5">RND transporter</fullName>
    </submittedName>
</protein>
<evidence type="ECO:0000256" key="2">
    <source>
        <dbReference type="RuleBase" id="RU362097"/>
    </source>
</evidence>
<dbReference type="AlphaFoldDB" id="A0A0U1Q0V1"/>
<keyword evidence="2" id="KW-0564">Palmitate</keyword>
<evidence type="ECO:0000256" key="3">
    <source>
        <dbReference type="SAM" id="Coils"/>
    </source>
</evidence>
<dbReference type="Pfam" id="PF02321">
    <property type="entry name" value="OEP"/>
    <property type="match status" value="2"/>
</dbReference>
<dbReference type="NCBIfam" id="TIGR01845">
    <property type="entry name" value="outer_NodT"/>
    <property type="match status" value="1"/>
</dbReference>
<gene>
    <name evidence="5" type="ORF">AAV94_06055</name>
</gene>
<dbReference type="PANTHER" id="PTHR30203">
    <property type="entry name" value="OUTER MEMBRANE CATION EFFLUX PROTEIN"/>
    <property type="match status" value="1"/>
</dbReference>
<keyword evidence="2" id="KW-1134">Transmembrane beta strand</keyword>
<keyword evidence="3" id="KW-0175">Coiled coil</keyword>
<comment type="caution">
    <text evidence="5">The sequence shown here is derived from an EMBL/GenBank/DDBJ whole genome shotgun (WGS) entry which is preliminary data.</text>
</comment>
<comment type="subcellular location">
    <subcellularLocation>
        <location evidence="2">Cell membrane</location>
        <topology evidence="2">Lipid-anchor</topology>
    </subcellularLocation>
</comment>
<dbReference type="PANTHER" id="PTHR30203:SF32">
    <property type="entry name" value="CATION EFFLUX SYSTEM PROTEIN CUSC"/>
    <property type="match status" value="1"/>
</dbReference>
<keyword evidence="2" id="KW-0472">Membrane</keyword>
<evidence type="ECO:0000256" key="1">
    <source>
        <dbReference type="ARBA" id="ARBA00007613"/>
    </source>
</evidence>
<dbReference type="RefSeq" id="WP_046741450.1">
    <property type="nucleotide sequence ID" value="NZ_LBNQ01000021.1"/>
</dbReference>
<keyword evidence="6" id="KW-1185">Reference proteome</keyword>
<dbReference type="PATRIC" id="fig|1610491.3.peg.1286"/>
<dbReference type="GO" id="GO:0005886">
    <property type="term" value="C:plasma membrane"/>
    <property type="evidence" value="ECO:0007669"/>
    <property type="project" value="UniProtKB-SubCell"/>
</dbReference>
<evidence type="ECO:0000313" key="6">
    <source>
        <dbReference type="Proteomes" id="UP000050580"/>
    </source>
</evidence>
<organism evidence="5 6">
    <name type="scientific">Lampropedia cohaerens</name>
    <dbReference type="NCBI Taxonomy" id="1610491"/>
    <lineage>
        <taxon>Bacteria</taxon>
        <taxon>Pseudomonadati</taxon>
        <taxon>Pseudomonadota</taxon>
        <taxon>Betaproteobacteria</taxon>
        <taxon>Burkholderiales</taxon>
        <taxon>Comamonadaceae</taxon>
        <taxon>Lampropedia</taxon>
    </lineage>
</organism>
<dbReference type="SUPFAM" id="SSF56954">
    <property type="entry name" value="Outer membrane efflux proteins (OEP)"/>
    <property type="match status" value="1"/>
</dbReference>
<evidence type="ECO:0000256" key="4">
    <source>
        <dbReference type="SAM" id="MobiDB-lite"/>
    </source>
</evidence>
<dbReference type="GO" id="GO:0015562">
    <property type="term" value="F:efflux transmembrane transporter activity"/>
    <property type="evidence" value="ECO:0007669"/>
    <property type="project" value="InterPro"/>
</dbReference>
<dbReference type="OrthoDB" id="9770517at2"/>
<accession>A0A0U1Q0V1</accession>
<keyword evidence="2" id="KW-0449">Lipoprotein</keyword>
<dbReference type="EMBL" id="LBNQ01000021">
    <property type="protein sequence ID" value="KKW68225.1"/>
    <property type="molecule type" value="Genomic_DNA"/>
</dbReference>
<reference evidence="5 6" key="1">
    <citation type="submission" date="2015-05" db="EMBL/GenBank/DDBJ databases">
        <title>Draft genome sequence of Lampropedia sp. CT6, isolated from the microbial mat of a hot water spring, located at Manikaran, India.</title>
        <authorList>
            <person name="Tripathi C."/>
            <person name="Rani P."/>
            <person name="Mahato N.K."/>
            <person name="Lal R."/>
        </authorList>
    </citation>
    <scope>NUCLEOTIDE SEQUENCE [LARGE SCALE GENOMIC DNA]</scope>
    <source>
        <strain evidence="5 6">CT6</strain>
    </source>
</reference>
<name>A0A0U1Q0V1_9BURK</name>
<feature type="coiled-coil region" evidence="3">
    <location>
        <begin position="189"/>
        <end position="250"/>
    </location>
</feature>
<dbReference type="Proteomes" id="UP000050580">
    <property type="component" value="Unassembled WGS sequence"/>
</dbReference>
<dbReference type="Gene3D" id="2.20.200.10">
    <property type="entry name" value="Outer membrane efflux proteins (OEP)"/>
    <property type="match status" value="1"/>
</dbReference>
<dbReference type="Gene3D" id="1.20.1600.10">
    <property type="entry name" value="Outer membrane efflux proteins (OEP)"/>
    <property type="match status" value="1"/>
</dbReference>
<proteinExistence type="inferred from homology"/>
<dbReference type="InterPro" id="IPR003423">
    <property type="entry name" value="OMP_efflux"/>
</dbReference>
<keyword evidence="2" id="KW-0812">Transmembrane</keyword>
<comment type="similarity">
    <text evidence="1 2">Belongs to the outer membrane factor (OMF) (TC 1.B.17) family.</text>
</comment>
<dbReference type="InterPro" id="IPR010131">
    <property type="entry name" value="MdtP/NodT-like"/>
</dbReference>